<proteinExistence type="predicted"/>
<keyword evidence="3" id="KW-1185">Reference proteome</keyword>
<reference evidence="3" key="1">
    <citation type="submission" date="2017-09" db="EMBL/GenBank/DDBJ databases">
        <title>FDA dAtabase for Regulatory Grade micrObial Sequences (FDA-ARGOS): Supporting development and validation of Infectious Disease Dx tests.</title>
        <authorList>
            <person name="Minogue T."/>
            <person name="Wolcott M."/>
            <person name="Wasieloski L."/>
            <person name="Aguilar W."/>
            <person name="Moore D."/>
            <person name="Tallon L."/>
            <person name="Sadzewicz L."/>
            <person name="Ott S."/>
            <person name="Zhao X."/>
            <person name="Nagaraj S."/>
            <person name="Vavikolanu K."/>
            <person name="Aluvathingal J."/>
            <person name="Nadendla S."/>
            <person name="Sichtig H."/>
        </authorList>
    </citation>
    <scope>NUCLEOTIDE SEQUENCE [LARGE SCALE GENOMIC DNA]</scope>
    <source>
        <strain evidence="3">FDAARGOS_387</strain>
    </source>
</reference>
<dbReference type="EMBL" id="CAADJA010000002">
    <property type="protein sequence ID" value="VFS47788.1"/>
    <property type="molecule type" value="Genomic_DNA"/>
</dbReference>
<dbReference type="OrthoDB" id="6624462at2"/>
<dbReference type="RefSeq" id="WP_029092998.1">
    <property type="nucleotide sequence ID" value="NZ_CAADJA010000002.1"/>
</dbReference>
<evidence type="ECO:0000313" key="2">
    <source>
        <dbReference type="EMBL" id="VFS47788.1"/>
    </source>
</evidence>
<organism evidence="1 3">
    <name type="scientific">Budvicia aquatica</name>
    <dbReference type="NCBI Taxonomy" id="82979"/>
    <lineage>
        <taxon>Bacteria</taxon>
        <taxon>Pseudomonadati</taxon>
        <taxon>Pseudomonadota</taxon>
        <taxon>Gammaproteobacteria</taxon>
        <taxon>Enterobacterales</taxon>
        <taxon>Budviciaceae</taxon>
        <taxon>Budvicia</taxon>
    </lineage>
</organism>
<evidence type="ECO:0008006" key="5">
    <source>
        <dbReference type="Google" id="ProtNLM"/>
    </source>
</evidence>
<reference evidence="2 4" key="3">
    <citation type="submission" date="2019-03" db="EMBL/GenBank/DDBJ databases">
        <authorList>
            <consortium name="Pathogen Informatics"/>
        </authorList>
    </citation>
    <scope>NUCLEOTIDE SEQUENCE [LARGE SCALE GENOMIC DNA]</scope>
    <source>
        <strain evidence="2 4">NCTC12282</strain>
    </source>
</reference>
<protein>
    <recommendedName>
        <fullName evidence="5">Prophage protein</fullName>
    </recommendedName>
</protein>
<dbReference type="STRING" id="1111728.GCA_000427805_00378"/>
<reference evidence="1" key="2">
    <citation type="submission" date="2017-09" db="EMBL/GenBank/DDBJ databases">
        <title>FDA dAtabase for Regulatory Grade micrObial Sequences (FDA-ARGOS): Supporting development and validation of Infectious Disease Dx tests.</title>
        <authorList>
            <person name="Minogue T."/>
            <person name="Wolcott M."/>
            <person name="Wasieloski L."/>
            <person name="Aguilar W."/>
            <person name="Moore D."/>
            <person name="Tallon L.J."/>
            <person name="Sadzewicz L."/>
            <person name="Ott S."/>
            <person name="Zhao X."/>
            <person name="Nagaraj S."/>
            <person name="Vavikolanu K."/>
            <person name="Aluvathingal J."/>
            <person name="Nadendla S."/>
            <person name="Sichtig H."/>
        </authorList>
    </citation>
    <scope>NUCLEOTIDE SEQUENCE</scope>
    <source>
        <strain evidence="1">FDAARGOS_387</strain>
    </source>
</reference>
<evidence type="ECO:0000313" key="1">
    <source>
        <dbReference type="EMBL" id="PHI29491.1"/>
    </source>
</evidence>
<sequence length="112" mass="12527">MKVMTKNFRLNALANEFAAALYHDITQQNGGDWFYISDNRIKVEIIGGIKGVRDLVDAYALEALKENYPHWERIAINLMRACVAHGCLTDSGREIWASMINDMVSSVGGNHA</sequence>
<gene>
    <name evidence="1" type="ORF">CRN84_09200</name>
    <name evidence="2" type="ORF">NCTC12282_02728</name>
</gene>
<dbReference type="EMBL" id="PDDX01000001">
    <property type="protein sequence ID" value="PHI29491.1"/>
    <property type="molecule type" value="Genomic_DNA"/>
</dbReference>
<dbReference type="AlphaFoldDB" id="A0A2C6DKY2"/>
<dbReference type="Proteomes" id="UP000224974">
    <property type="component" value="Unassembled WGS sequence"/>
</dbReference>
<accession>A0A2C6DKY2</accession>
<evidence type="ECO:0000313" key="4">
    <source>
        <dbReference type="Proteomes" id="UP000373449"/>
    </source>
</evidence>
<dbReference type="Proteomes" id="UP000373449">
    <property type="component" value="Unassembled WGS sequence"/>
</dbReference>
<evidence type="ECO:0000313" key="3">
    <source>
        <dbReference type="Proteomes" id="UP000224974"/>
    </source>
</evidence>
<name>A0A2C6DKY2_9GAMM</name>